<proteinExistence type="predicted"/>
<gene>
    <name evidence="1" type="ORF">Taro_042048</name>
</gene>
<name>A0A843WVD7_COLES</name>
<organism evidence="1 2">
    <name type="scientific">Colocasia esculenta</name>
    <name type="common">Wild taro</name>
    <name type="synonym">Arum esculentum</name>
    <dbReference type="NCBI Taxonomy" id="4460"/>
    <lineage>
        <taxon>Eukaryota</taxon>
        <taxon>Viridiplantae</taxon>
        <taxon>Streptophyta</taxon>
        <taxon>Embryophyta</taxon>
        <taxon>Tracheophyta</taxon>
        <taxon>Spermatophyta</taxon>
        <taxon>Magnoliopsida</taxon>
        <taxon>Liliopsida</taxon>
        <taxon>Araceae</taxon>
        <taxon>Aroideae</taxon>
        <taxon>Colocasieae</taxon>
        <taxon>Colocasia</taxon>
    </lineage>
</organism>
<keyword evidence="2" id="KW-1185">Reference proteome</keyword>
<evidence type="ECO:0000313" key="1">
    <source>
        <dbReference type="EMBL" id="MQM09181.1"/>
    </source>
</evidence>
<dbReference type="AlphaFoldDB" id="A0A843WVD7"/>
<sequence>MQMRLEHMEAMLSMNLPNAWCAIDLVQNLTIALFLHWLGTVDRGVEHYTLIPEVHSVLSLQVDIAAPIYPDRTTHIDVLSSCYQDRWFSSS</sequence>
<protein>
    <submittedName>
        <fullName evidence="1">Uncharacterized protein</fullName>
    </submittedName>
</protein>
<dbReference type="Proteomes" id="UP000652761">
    <property type="component" value="Unassembled WGS sequence"/>
</dbReference>
<reference evidence="1" key="1">
    <citation type="submission" date="2017-07" db="EMBL/GenBank/DDBJ databases">
        <title>Taro Niue Genome Assembly and Annotation.</title>
        <authorList>
            <person name="Atibalentja N."/>
            <person name="Keating K."/>
            <person name="Fields C.J."/>
        </authorList>
    </citation>
    <scope>NUCLEOTIDE SEQUENCE</scope>
    <source>
        <strain evidence="1">Niue_2</strain>
        <tissue evidence="1">Leaf</tissue>
    </source>
</reference>
<accession>A0A843WVD7</accession>
<comment type="caution">
    <text evidence="1">The sequence shown here is derived from an EMBL/GenBank/DDBJ whole genome shotgun (WGS) entry which is preliminary data.</text>
</comment>
<evidence type="ECO:0000313" key="2">
    <source>
        <dbReference type="Proteomes" id="UP000652761"/>
    </source>
</evidence>
<dbReference type="EMBL" id="NMUH01004308">
    <property type="protein sequence ID" value="MQM09181.1"/>
    <property type="molecule type" value="Genomic_DNA"/>
</dbReference>